<name>A0A4R7SYD6_9ACTN</name>
<accession>A0A4R7SYD6</accession>
<comment type="caution">
    <text evidence="1">The sequence shown here is derived from an EMBL/GenBank/DDBJ whole genome shotgun (WGS) entry which is preliminary data.</text>
</comment>
<keyword evidence="2" id="KW-1185">Reference proteome</keyword>
<organism evidence="1 2">
    <name type="scientific">Kribbella voronezhensis</name>
    <dbReference type="NCBI Taxonomy" id="2512212"/>
    <lineage>
        <taxon>Bacteria</taxon>
        <taxon>Bacillati</taxon>
        <taxon>Actinomycetota</taxon>
        <taxon>Actinomycetes</taxon>
        <taxon>Propionibacteriales</taxon>
        <taxon>Kribbellaceae</taxon>
        <taxon>Kribbella</taxon>
    </lineage>
</organism>
<gene>
    <name evidence="1" type="ORF">EV138_5981</name>
</gene>
<evidence type="ECO:0000313" key="2">
    <source>
        <dbReference type="Proteomes" id="UP000295151"/>
    </source>
</evidence>
<reference evidence="1 2" key="1">
    <citation type="submission" date="2019-03" db="EMBL/GenBank/DDBJ databases">
        <title>Genomic Encyclopedia of Type Strains, Phase III (KMG-III): the genomes of soil and plant-associated and newly described type strains.</title>
        <authorList>
            <person name="Whitman W."/>
        </authorList>
    </citation>
    <scope>NUCLEOTIDE SEQUENCE [LARGE SCALE GENOMIC DNA]</scope>
    <source>
        <strain evidence="1 2">VKM Ac-2575</strain>
    </source>
</reference>
<sequence length="73" mass="7249">MEPGVVVGELLGDWVPPGVLVAVPDGLCEGALSGEDEHALSTNASATTPPAAANTSRFLASGVLSNGFVVNES</sequence>
<dbReference type="AlphaFoldDB" id="A0A4R7SYD6"/>
<dbReference type="Proteomes" id="UP000295151">
    <property type="component" value="Unassembled WGS sequence"/>
</dbReference>
<proteinExistence type="predicted"/>
<protein>
    <submittedName>
        <fullName evidence="1">Uncharacterized protein</fullName>
    </submittedName>
</protein>
<dbReference type="EMBL" id="SOCE01000002">
    <property type="protein sequence ID" value="TDU83517.1"/>
    <property type="molecule type" value="Genomic_DNA"/>
</dbReference>
<evidence type="ECO:0000313" key="1">
    <source>
        <dbReference type="EMBL" id="TDU83517.1"/>
    </source>
</evidence>